<dbReference type="EMBL" id="CP054705">
    <property type="protein sequence ID" value="QQK76418.1"/>
    <property type="molecule type" value="Genomic_DNA"/>
</dbReference>
<dbReference type="GO" id="GO:0006635">
    <property type="term" value="P:fatty acid beta-oxidation"/>
    <property type="evidence" value="ECO:0007669"/>
    <property type="project" value="TreeGrafter"/>
</dbReference>
<dbReference type="GO" id="GO:0016853">
    <property type="term" value="F:isomerase activity"/>
    <property type="evidence" value="ECO:0007669"/>
    <property type="project" value="UniProtKB-KW"/>
</dbReference>
<dbReference type="InterPro" id="IPR029045">
    <property type="entry name" value="ClpP/crotonase-like_dom_sf"/>
</dbReference>
<proteinExistence type="predicted"/>
<gene>
    <name evidence="1" type="ORF">HUG15_13175</name>
</gene>
<dbReference type="AlphaFoldDB" id="A0A7T6Z431"/>
<protein>
    <submittedName>
        <fullName evidence="1">Enoyl-CoA hydratase/isomerase family protein</fullName>
    </submittedName>
</protein>
<dbReference type="InterPro" id="IPR001753">
    <property type="entry name" value="Enoyl-CoA_hydra/iso"/>
</dbReference>
<dbReference type="CDD" id="cd06558">
    <property type="entry name" value="crotonase-like"/>
    <property type="match status" value="1"/>
</dbReference>
<sequence>MTEHLLYERKENTERITLNNPQKLNSLHRSTVRELGSHMREISKDDQITSVIITGMGEKSFCAGMNVDEFNGLTPQSARGLMEELKEVFQIVRTMPQVVIVAINGYCIGAAMELAMAADLRVASENAMFAMPEINLGIPSVLDSVLLQQHVGLSLAKEMLLIGESVSVDRINDRGFINKVVKLEDLIGEAEVLARKIGKNDRQTIATQKQLFETWQNCSLDIAIKDSIDQFALSFTTDVPQNRLDEFLASKKK</sequence>
<organism evidence="1 2">
    <name type="scientific">Salicibibacter cibarius</name>
    <dbReference type="NCBI Taxonomy" id="2743000"/>
    <lineage>
        <taxon>Bacteria</taxon>
        <taxon>Bacillati</taxon>
        <taxon>Bacillota</taxon>
        <taxon>Bacilli</taxon>
        <taxon>Bacillales</taxon>
        <taxon>Bacillaceae</taxon>
        <taxon>Salicibibacter</taxon>
    </lineage>
</organism>
<evidence type="ECO:0000313" key="1">
    <source>
        <dbReference type="EMBL" id="QQK76418.1"/>
    </source>
</evidence>
<keyword evidence="1" id="KW-0413">Isomerase</keyword>
<reference evidence="1 2" key="1">
    <citation type="submission" date="2020-06" db="EMBL/GenBank/DDBJ databases">
        <title>Genomic analysis of Salicibibacter sp. NKC5-3.</title>
        <authorList>
            <person name="Oh Y.J."/>
        </authorList>
    </citation>
    <scope>NUCLEOTIDE SEQUENCE [LARGE SCALE GENOMIC DNA]</scope>
    <source>
        <strain evidence="1 2">NKC5-3</strain>
    </source>
</reference>
<dbReference type="Gene3D" id="3.90.226.10">
    <property type="entry name" value="2-enoyl-CoA Hydratase, Chain A, domain 1"/>
    <property type="match status" value="1"/>
</dbReference>
<evidence type="ECO:0000313" key="2">
    <source>
        <dbReference type="Proteomes" id="UP000595823"/>
    </source>
</evidence>
<dbReference type="RefSeq" id="WP_200123548.1">
    <property type="nucleotide sequence ID" value="NZ_CP054705.1"/>
</dbReference>
<dbReference type="KEGG" id="scia:HUG15_13175"/>
<dbReference type="Proteomes" id="UP000595823">
    <property type="component" value="Chromosome"/>
</dbReference>
<dbReference type="SUPFAM" id="SSF52096">
    <property type="entry name" value="ClpP/crotonase"/>
    <property type="match status" value="1"/>
</dbReference>
<dbReference type="PANTHER" id="PTHR11941">
    <property type="entry name" value="ENOYL-COA HYDRATASE-RELATED"/>
    <property type="match status" value="1"/>
</dbReference>
<dbReference type="Pfam" id="PF00378">
    <property type="entry name" value="ECH_1"/>
    <property type="match status" value="1"/>
</dbReference>
<accession>A0A7T6Z431</accession>
<dbReference type="PANTHER" id="PTHR11941:SF54">
    <property type="entry name" value="ENOYL-COA HYDRATASE, MITOCHONDRIAL"/>
    <property type="match status" value="1"/>
</dbReference>
<keyword evidence="2" id="KW-1185">Reference proteome</keyword>
<name>A0A7T6Z431_9BACI</name>